<dbReference type="AlphaFoldDB" id="A0A0G1HQM0"/>
<reference evidence="7 8" key="1">
    <citation type="journal article" date="2015" name="Nature">
        <title>rRNA introns, odd ribosomes, and small enigmatic genomes across a large radiation of phyla.</title>
        <authorList>
            <person name="Brown C.T."/>
            <person name="Hug L.A."/>
            <person name="Thomas B.C."/>
            <person name="Sharon I."/>
            <person name="Castelle C.J."/>
            <person name="Singh A."/>
            <person name="Wilkins M.J."/>
            <person name="Williams K.H."/>
            <person name="Banfield J.F."/>
        </authorList>
    </citation>
    <scope>NUCLEOTIDE SEQUENCE [LARGE SCALE GENOMIC DNA]</scope>
</reference>
<dbReference type="EC" id="2.6.1.-" evidence="5"/>
<dbReference type="InterPro" id="IPR004839">
    <property type="entry name" value="Aminotransferase_I/II_large"/>
</dbReference>
<dbReference type="InterPro" id="IPR015424">
    <property type="entry name" value="PyrdxlP-dep_Trfase"/>
</dbReference>
<keyword evidence="2 5" id="KW-0032">Aminotransferase</keyword>
<dbReference type="EMBL" id="LCIE01000014">
    <property type="protein sequence ID" value="KKT48978.1"/>
    <property type="molecule type" value="Genomic_DNA"/>
</dbReference>
<evidence type="ECO:0000256" key="1">
    <source>
        <dbReference type="ARBA" id="ARBA00001933"/>
    </source>
</evidence>
<evidence type="ECO:0000259" key="6">
    <source>
        <dbReference type="Pfam" id="PF00155"/>
    </source>
</evidence>
<dbReference type="STRING" id="1618392.UW41_C0014G0022"/>
<protein>
    <recommendedName>
        <fullName evidence="5">Aminotransferase</fullName>
        <ecNumber evidence="5">2.6.1.-</ecNumber>
    </recommendedName>
</protein>
<evidence type="ECO:0000256" key="2">
    <source>
        <dbReference type="ARBA" id="ARBA00022576"/>
    </source>
</evidence>
<sequence>MKNLTLNNSSKTYLEEKKVSSRISLSKEGKIRFDLAEGLWEKSDLAPLPDRSSASLKNKLSNFFKTDASNLSIHAGADEIIEIIPRMYLDLNDRAIVIVPTFDRLLATNKKVGAEVINFELSTTKNFRLEEEEYQGLEIAIKTKKPKIIWMCTPNNPTGQTIDLKFIDKISGNFPDILIVIDEAYQEYSSLNPEESAVSLLSKHDNLLIIRSFSKAFALAGARLGCAISSPEIISEIENFRTMFNVSTPAQKMGIESLTPSNINLMENKISKIREQMKRFVSKVRSLSNYELTEDSKTNFIFIKHNSKDLFEELYKRGFVVSDWRSAPGVTGQGFVRISINTPSLNRKIFDILEKIN</sequence>
<dbReference type="PANTHER" id="PTHR42885:SF2">
    <property type="entry name" value="HISTIDINOL-PHOSPHATE AMINOTRANSFERASE"/>
    <property type="match status" value="1"/>
</dbReference>
<dbReference type="Gene3D" id="3.40.640.10">
    <property type="entry name" value="Type I PLP-dependent aspartate aminotransferase-like (Major domain)"/>
    <property type="match status" value="1"/>
</dbReference>
<evidence type="ECO:0000256" key="5">
    <source>
        <dbReference type="RuleBase" id="RU000481"/>
    </source>
</evidence>
<keyword evidence="4" id="KW-0663">Pyridoxal phosphate</keyword>
<dbReference type="PATRIC" id="fig|1618392.3.peg.628"/>
<dbReference type="InterPro" id="IPR004838">
    <property type="entry name" value="NHTrfase_class1_PyrdxlP-BS"/>
</dbReference>
<dbReference type="CDD" id="cd00609">
    <property type="entry name" value="AAT_like"/>
    <property type="match status" value="1"/>
</dbReference>
<dbReference type="PANTHER" id="PTHR42885">
    <property type="entry name" value="HISTIDINOL-PHOSPHATE AMINOTRANSFERASE-RELATED"/>
    <property type="match status" value="1"/>
</dbReference>
<accession>A0A0G1HQM0</accession>
<feature type="domain" description="Aminotransferase class I/classII large" evidence="6">
    <location>
        <begin position="45"/>
        <end position="344"/>
    </location>
</feature>
<comment type="cofactor">
    <cofactor evidence="1 5">
        <name>pyridoxal 5'-phosphate</name>
        <dbReference type="ChEBI" id="CHEBI:597326"/>
    </cofactor>
</comment>
<dbReference type="PROSITE" id="PS00105">
    <property type="entry name" value="AA_TRANSFER_CLASS_1"/>
    <property type="match status" value="1"/>
</dbReference>
<gene>
    <name evidence="7" type="ORF">UW41_C0014G0022</name>
</gene>
<evidence type="ECO:0000313" key="8">
    <source>
        <dbReference type="Proteomes" id="UP000034172"/>
    </source>
</evidence>
<proteinExistence type="inferred from homology"/>
<dbReference type="GO" id="GO:0008483">
    <property type="term" value="F:transaminase activity"/>
    <property type="evidence" value="ECO:0007669"/>
    <property type="project" value="UniProtKB-KW"/>
</dbReference>
<evidence type="ECO:0000256" key="3">
    <source>
        <dbReference type="ARBA" id="ARBA00022679"/>
    </source>
</evidence>
<dbReference type="InterPro" id="IPR015422">
    <property type="entry name" value="PyrdxlP-dep_Trfase_small"/>
</dbReference>
<dbReference type="InterPro" id="IPR015421">
    <property type="entry name" value="PyrdxlP-dep_Trfase_major"/>
</dbReference>
<keyword evidence="3 5" id="KW-0808">Transferase</keyword>
<evidence type="ECO:0000256" key="4">
    <source>
        <dbReference type="ARBA" id="ARBA00022898"/>
    </source>
</evidence>
<dbReference type="SUPFAM" id="SSF53383">
    <property type="entry name" value="PLP-dependent transferases"/>
    <property type="match status" value="1"/>
</dbReference>
<comment type="similarity">
    <text evidence="5">Belongs to the class-I pyridoxal-phosphate-dependent aminotransferase family.</text>
</comment>
<dbReference type="Gene3D" id="3.90.1150.10">
    <property type="entry name" value="Aspartate Aminotransferase, domain 1"/>
    <property type="match status" value="1"/>
</dbReference>
<dbReference type="Pfam" id="PF00155">
    <property type="entry name" value="Aminotran_1_2"/>
    <property type="match status" value="1"/>
</dbReference>
<organism evidence="7 8">
    <name type="scientific">Candidatus Collierbacteria bacterium GW2011_GWC2_44_18</name>
    <dbReference type="NCBI Taxonomy" id="1618392"/>
    <lineage>
        <taxon>Bacteria</taxon>
        <taxon>Candidatus Collieribacteriota</taxon>
    </lineage>
</organism>
<dbReference type="GO" id="GO:0030170">
    <property type="term" value="F:pyridoxal phosphate binding"/>
    <property type="evidence" value="ECO:0007669"/>
    <property type="project" value="InterPro"/>
</dbReference>
<comment type="caution">
    <text evidence="7">The sequence shown here is derived from an EMBL/GenBank/DDBJ whole genome shotgun (WGS) entry which is preliminary data.</text>
</comment>
<evidence type="ECO:0000313" key="7">
    <source>
        <dbReference type="EMBL" id="KKT48978.1"/>
    </source>
</evidence>
<dbReference type="Proteomes" id="UP000034172">
    <property type="component" value="Unassembled WGS sequence"/>
</dbReference>
<name>A0A0G1HQM0_9BACT</name>